<evidence type="ECO:0000256" key="2">
    <source>
        <dbReference type="ARBA" id="ARBA00022729"/>
    </source>
</evidence>
<keyword evidence="4" id="KW-0720">Serine protease</keyword>
<sequence>MKKIQTAFIAIITLFLFTPIAQASTLDDVKFFVETYYYGDVPKNLNTMKNVDEIVNSLDEYSRYMSAGEYRTYLSAVAVDEHQPSSIPNVAATTPTKSPATPEHPITSSMLYGNIGYIKIATFSADLGKQVEVHWTKLKKNGATGLIVDLRYNGGGYVDSAEQLLGFYQGVTNAYYLSTREGNKMIKPIPTKTKFPKQSYVLVNRYSASASEIVAASLIDQQAATIVGETTKGKGSVQSFFEFNDGSALKLTIGHFKGPGGTLVHKKGIQPTIKTESNKELIDIHQRLLNESFSNKHYKKIDNLDNVPTTKKMTIQFTQPMNFNNAQTSNNIELVKVGGVAVPITINQKANNTIEIVPNKNLQTGASYELIIHPGLKNSNGRTVKQGTYVPITVKSAS</sequence>
<protein>
    <submittedName>
        <fullName evidence="7">Carboxyl-terminal processing protease</fullName>
        <ecNumber evidence="7">3.4.21.102</ecNumber>
    </submittedName>
</protein>
<evidence type="ECO:0000256" key="1">
    <source>
        <dbReference type="ARBA" id="ARBA00022670"/>
    </source>
</evidence>
<keyword evidence="8" id="KW-1185">Reference proteome</keyword>
<dbReference type="CDD" id="cd07560">
    <property type="entry name" value="Peptidase_S41_CPP"/>
    <property type="match status" value="1"/>
</dbReference>
<proteinExistence type="predicted"/>
<dbReference type="Proteomes" id="UP001549104">
    <property type="component" value="Unassembled WGS sequence"/>
</dbReference>
<keyword evidence="3 7" id="KW-0378">Hydrolase</keyword>
<keyword evidence="2 5" id="KW-0732">Signal</keyword>
<comment type="caution">
    <text evidence="7">The sequence shown here is derived from an EMBL/GenBank/DDBJ whole genome shotgun (WGS) entry which is preliminary data.</text>
</comment>
<feature type="domain" description="Tail specific protease" evidence="6">
    <location>
        <begin position="86"/>
        <end position="276"/>
    </location>
</feature>
<dbReference type="Gene3D" id="3.90.226.10">
    <property type="entry name" value="2-enoyl-CoA Hydratase, Chain A, domain 1"/>
    <property type="match status" value="1"/>
</dbReference>
<dbReference type="EMBL" id="JBEPME010000001">
    <property type="protein sequence ID" value="MET3655380.1"/>
    <property type="molecule type" value="Genomic_DNA"/>
</dbReference>
<organism evidence="7 8">
    <name type="scientific">Sporosarcina psychrophila</name>
    <name type="common">Bacillus psychrophilus</name>
    <dbReference type="NCBI Taxonomy" id="1476"/>
    <lineage>
        <taxon>Bacteria</taxon>
        <taxon>Bacillati</taxon>
        <taxon>Bacillota</taxon>
        <taxon>Bacilli</taxon>
        <taxon>Bacillales</taxon>
        <taxon>Caryophanaceae</taxon>
        <taxon>Sporosarcina</taxon>
    </lineage>
</organism>
<evidence type="ECO:0000313" key="7">
    <source>
        <dbReference type="EMBL" id="MET3655380.1"/>
    </source>
</evidence>
<dbReference type="GO" id="GO:0006508">
    <property type="term" value="P:proteolysis"/>
    <property type="evidence" value="ECO:0007669"/>
    <property type="project" value="UniProtKB-KW"/>
</dbReference>
<gene>
    <name evidence="7" type="ORF">ABIC55_000464</name>
</gene>
<feature type="signal peptide" evidence="5">
    <location>
        <begin position="1"/>
        <end position="23"/>
    </location>
</feature>
<evidence type="ECO:0000313" key="8">
    <source>
        <dbReference type="Proteomes" id="UP001549104"/>
    </source>
</evidence>
<dbReference type="PANTHER" id="PTHR32060:SF22">
    <property type="entry name" value="CARBOXYL-TERMINAL-PROCESSING PEPTIDASE 3, CHLOROPLASTIC"/>
    <property type="match status" value="1"/>
</dbReference>
<dbReference type="InterPro" id="IPR004447">
    <property type="entry name" value="Peptidase_S41A"/>
</dbReference>
<name>A0ABV2K2R5_SPOPS</name>
<dbReference type="InterPro" id="IPR014755">
    <property type="entry name" value="Cu-Rt/internalin_Ig-like"/>
</dbReference>
<dbReference type="PANTHER" id="PTHR32060">
    <property type="entry name" value="TAIL-SPECIFIC PROTEASE"/>
    <property type="match status" value="1"/>
</dbReference>
<dbReference type="RefSeq" id="WP_354312010.1">
    <property type="nucleotide sequence ID" value="NZ_JBEPME010000001.1"/>
</dbReference>
<keyword evidence="1 7" id="KW-0645">Protease</keyword>
<dbReference type="EC" id="3.4.21.102" evidence="7"/>
<evidence type="ECO:0000256" key="3">
    <source>
        <dbReference type="ARBA" id="ARBA00022801"/>
    </source>
</evidence>
<dbReference type="Gene3D" id="2.60.40.1220">
    <property type="match status" value="1"/>
</dbReference>
<dbReference type="GO" id="GO:0004252">
    <property type="term" value="F:serine-type endopeptidase activity"/>
    <property type="evidence" value="ECO:0007669"/>
    <property type="project" value="UniProtKB-EC"/>
</dbReference>
<feature type="chain" id="PRO_5047536924" evidence="5">
    <location>
        <begin position="24"/>
        <end position="398"/>
    </location>
</feature>
<dbReference type="InterPro" id="IPR005151">
    <property type="entry name" value="Tail-specific_protease"/>
</dbReference>
<evidence type="ECO:0000259" key="6">
    <source>
        <dbReference type="SMART" id="SM00245"/>
    </source>
</evidence>
<evidence type="ECO:0000256" key="4">
    <source>
        <dbReference type="ARBA" id="ARBA00022825"/>
    </source>
</evidence>
<dbReference type="InterPro" id="IPR032812">
    <property type="entry name" value="SbsA_Ig"/>
</dbReference>
<dbReference type="Pfam" id="PF13205">
    <property type="entry name" value="Big_5"/>
    <property type="match status" value="1"/>
</dbReference>
<reference evidence="7 8" key="1">
    <citation type="submission" date="2024-06" db="EMBL/GenBank/DDBJ databases">
        <title>Sorghum-associated microbial communities from plants grown in Nebraska, USA.</title>
        <authorList>
            <person name="Schachtman D."/>
        </authorList>
    </citation>
    <scope>NUCLEOTIDE SEQUENCE [LARGE SCALE GENOMIC DNA]</scope>
    <source>
        <strain evidence="7 8">1288</strain>
    </source>
</reference>
<accession>A0ABV2K2R5</accession>
<dbReference type="SMART" id="SM00245">
    <property type="entry name" value="TSPc"/>
    <property type="match status" value="1"/>
</dbReference>
<dbReference type="Pfam" id="PF03572">
    <property type="entry name" value="Peptidase_S41"/>
    <property type="match status" value="1"/>
</dbReference>
<dbReference type="InterPro" id="IPR029045">
    <property type="entry name" value="ClpP/crotonase-like_dom_sf"/>
</dbReference>
<dbReference type="SUPFAM" id="SSF52096">
    <property type="entry name" value="ClpP/crotonase"/>
    <property type="match status" value="1"/>
</dbReference>
<evidence type="ECO:0000256" key="5">
    <source>
        <dbReference type="SAM" id="SignalP"/>
    </source>
</evidence>